<name>A0A6B0TY05_IXORI</name>
<dbReference type="AlphaFoldDB" id="A0A6B0TY05"/>
<organism evidence="1">
    <name type="scientific">Ixodes ricinus</name>
    <name type="common">Common tick</name>
    <name type="synonym">Acarus ricinus</name>
    <dbReference type="NCBI Taxonomy" id="34613"/>
    <lineage>
        <taxon>Eukaryota</taxon>
        <taxon>Metazoa</taxon>
        <taxon>Ecdysozoa</taxon>
        <taxon>Arthropoda</taxon>
        <taxon>Chelicerata</taxon>
        <taxon>Arachnida</taxon>
        <taxon>Acari</taxon>
        <taxon>Parasitiformes</taxon>
        <taxon>Ixodida</taxon>
        <taxon>Ixodoidea</taxon>
        <taxon>Ixodidae</taxon>
        <taxon>Ixodinae</taxon>
        <taxon>Ixodes</taxon>
    </lineage>
</organism>
<reference evidence="1" key="1">
    <citation type="submission" date="2019-12" db="EMBL/GenBank/DDBJ databases">
        <title>An insight into the sialome of adult female Ixodes ricinus ticks feeding for 6 days.</title>
        <authorList>
            <person name="Perner J."/>
            <person name="Ribeiro J.M.C."/>
        </authorList>
    </citation>
    <scope>NUCLEOTIDE SEQUENCE</scope>
    <source>
        <strain evidence="1">Semi-engorged</strain>
        <tissue evidence="1">Salivary glands</tissue>
    </source>
</reference>
<proteinExistence type="predicted"/>
<accession>A0A6B0TY05</accession>
<evidence type="ECO:0000313" key="1">
    <source>
        <dbReference type="EMBL" id="MXU82831.1"/>
    </source>
</evidence>
<sequence>MTSPGLKKIIQFLSLIYIGVCVKRNYGRVLICHAVLLQNRIPPFVVWRTENMQLHIHLQKRYIENIPRRSL</sequence>
<protein>
    <submittedName>
        <fullName evidence="1">Uncharacterized protein</fullName>
    </submittedName>
</protein>
<dbReference type="EMBL" id="GIFC01000748">
    <property type="protein sequence ID" value="MXU82831.1"/>
    <property type="molecule type" value="Transcribed_RNA"/>
</dbReference>